<dbReference type="Pfam" id="PF07161">
    <property type="entry name" value="LppX_LprAFG"/>
    <property type="match status" value="1"/>
</dbReference>
<comment type="similarity">
    <text evidence="2">Belongs to the LppX/LprAFG lipoprotein family.</text>
</comment>
<reference evidence="5" key="1">
    <citation type="submission" date="2022-01" db="EMBL/GenBank/DDBJ databases">
        <title>Nocardioidaceae gen. sp. A5X3R13.</title>
        <authorList>
            <person name="Lopez Marin M.A."/>
            <person name="Uhlik O."/>
        </authorList>
    </citation>
    <scope>NUCLEOTIDE SEQUENCE</scope>
    <source>
        <strain evidence="5">A5X3R13</strain>
    </source>
</reference>
<evidence type="ECO:0000256" key="3">
    <source>
        <dbReference type="ARBA" id="ARBA00022475"/>
    </source>
</evidence>
<dbReference type="RefSeq" id="WP_271634078.1">
    <property type="nucleotide sequence ID" value="NZ_CP094970.1"/>
</dbReference>
<evidence type="ECO:0000313" key="5">
    <source>
        <dbReference type="EMBL" id="UYM05278.1"/>
    </source>
</evidence>
<dbReference type="AlphaFoldDB" id="A0AA46YLX5"/>
<feature type="chain" id="PRO_5041226872" evidence="4">
    <location>
        <begin position="23"/>
        <end position="231"/>
    </location>
</feature>
<evidence type="ECO:0000256" key="4">
    <source>
        <dbReference type="SAM" id="SignalP"/>
    </source>
</evidence>
<dbReference type="Proteomes" id="UP001164390">
    <property type="component" value="Chromosome"/>
</dbReference>
<keyword evidence="5" id="KW-0449">Lipoprotein</keyword>
<evidence type="ECO:0000256" key="1">
    <source>
        <dbReference type="ARBA" id="ARBA00004196"/>
    </source>
</evidence>
<dbReference type="Gene3D" id="2.50.20.20">
    <property type="match status" value="1"/>
</dbReference>
<dbReference type="PROSITE" id="PS51257">
    <property type="entry name" value="PROKAR_LIPOPROTEIN"/>
    <property type="match status" value="1"/>
</dbReference>
<proteinExistence type="inferred from homology"/>
<accession>A0AA46YLX5</accession>
<keyword evidence="3" id="KW-0472">Membrane</keyword>
<name>A0AA46YLX5_9ACTN</name>
<dbReference type="InterPro" id="IPR029046">
    <property type="entry name" value="LolA/LolB/LppX"/>
</dbReference>
<dbReference type="InterPro" id="IPR009830">
    <property type="entry name" value="LppX/LprAFG"/>
</dbReference>
<feature type="signal peptide" evidence="4">
    <location>
        <begin position="1"/>
        <end position="22"/>
    </location>
</feature>
<gene>
    <name evidence="5" type="ORF">L0C25_22645</name>
</gene>
<keyword evidence="3" id="KW-1003">Cell membrane</keyword>
<protein>
    <submittedName>
        <fullName evidence="5">LppX_LprAFG lipoprotein</fullName>
    </submittedName>
</protein>
<dbReference type="EMBL" id="CP094970">
    <property type="protein sequence ID" value="UYM05278.1"/>
    <property type="molecule type" value="Genomic_DNA"/>
</dbReference>
<keyword evidence="6" id="KW-1185">Reference proteome</keyword>
<keyword evidence="4" id="KW-0732">Signal</keyword>
<sequence>MLRRTSAVSAATLVLVAISACGGGDDSGSGGDPQERLEAARKVIDDAESIELSLETSDLPSDVEGIISAEGIGTHDPAFDGTAQVRAFGITGEVPVVAVDGEVYFKLPFKSDYETFDVSKYDAPDPADLLSTDDGLTSMITSLEDVEAGETELDDETKVTPIDGTLTGKSISTLFPSVDDSSVFDVSFRVDDDDVLRDATISGPFYPDADDLTYTIALTASDESVDISAPS</sequence>
<dbReference type="KEGG" id="sgrg:L0C25_22645"/>
<evidence type="ECO:0000256" key="2">
    <source>
        <dbReference type="ARBA" id="ARBA00009194"/>
    </source>
</evidence>
<comment type="subcellular location">
    <subcellularLocation>
        <location evidence="1">Cell envelope</location>
    </subcellularLocation>
</comment>
<dbReference type="GO" id="GO:0030313">
    <property type="term" value="C:cell envelope"/>
    <property type="evidence" value="ECO:0007669"/>
    <property type="project" value="UniProtKB-SubCell"/>
</dbReference>
<dbReference type="SUPFAM" id="SSF89392">
    <property type="entry name" value="Prokaryotic lipoproteins and lipoprotein localization factors"/>
    <property type="match status" value="1"/>
</dbReference>
<evidence type="ECO:0000313" key="6">
    <source>
        <dbReference type="Proteomes" id="UP001164390"/>
    </source>
</evidence>
<organism evidence="5 6">
    <name type="scientific">Solicola gregarius</name>
    <dbReference type="NCBI Taxonomy" id="2908642"/>
    <lineage>
        <taxon>Bacteria</taxon>
        <taxon>Bacillati</taxon>
        <taxon>Actinomycetota</taxon>
        <taxon>Actinomycetes</taxon>
        <taxon>Propionibacteriales</taxon>
        <taxon>Nocardioidaceae</taxon>
        <taxon>Solicola</taxon>
    </lineage>
</organism>